<evidence type="ECO:0000256" key="1">
    <source>
        <dbReference type="ARBA" id="ARBA00004123"/>
    </source>
</evidence>
<evidence type="ECO:0000256" key="12">
    <source>
        <dbReference type="SAM" id="MobiDB-lite"/>
    </source>
</evidence>
<dbReference type="InterPro" id="IPR004591">
    <property type="entry name" value="Rfa1"/>
</dbReference>
<evidence type="ECO:0000259" key="13">
    <source>
        <dbReference type="Pfam" id="PF02721"/>
    </source>
</evidence>
<dbReference type="InterPro" id="IPR007199">
    <property type="entry name" value="Rep_factor-A_N"/>
</dbReference>
<evidence type="ECO:0000256" key="10">
    <source>
        <dbReference type="ARBA" id="ARBA00062035"/>
    </source>
</evidence>
<dbReference type="Gene3D" id="2.40.50.140">
    <property type="entry name" value="Nucleic acid-binding proteins"/>
    <property type="match status" value="4"/>
</dbReference>
<gene>
    <name evidence="17" type="ORF">BINO364_LOCUS2533</name>
</gene>
<evidence type="ECO:0000256" key="11">
    <source>
        <dbReference type="RuleBase" id="RU364130"/>
    </source>
</evidence>
<dbReference type="FunFam" id="2.40.50.140:FF:000090">
    <property type="entry name" value="Replication protein A subunit"/>
    <property type="match status" value="1"/>
</dbReference>
<keyword evidence="5 11" id="KW-0863">Zinc-finger</keyword>
<keyword evidence="4 11" id="KW-0479">Metal-binding</keyword>
<evidence type="ECO:0000256" key="6">
    <source>
        <dbReference type="ARBA" id="ARBA00022833"/>
    </source>
</evidence>
<dbReference type="PANTHER" id="PTHR47165">
    <property type="entry name" value="OS03G0429900 PROTEIN"/>
    <property type="match status" value="1"/>
</dbReference>
<dbReference type="Pfam" id="PF04057">
    <property type="entry name" value="Rep-A_N"/>
    <property type="match status" value="1"/>
</dbReference>
<dbReference type="Proteomes" id="UP000838878">
    <property type="component" value="Chromosome 10"/>
</dbReference>
<feature type="domain" description="Replication protein A OB" evidence="16">
    <location>
        <begin position="289"/>
        <end position="384"/>
    </location>
</feature>
<feature type="domain" description="Replication factor A C-terminal" evidence="15">
    <location>
        <begin position="447"/>
        <end position="591"/>
    </location>
</feature>
<evidence type="ECO:0000313" key="18">
    <source>
        <dbReference type="Proteomes" id="UP000838878"/>
    </source>
</evidence>
<reference evidence="17" key="1">
    <citation type="submission" date="2021-12" db="EMBL/GenBank/DDBJ databases">
        <authorList>
            <person name="Martin H S."/>
        </authorList>
    </citation>
    <scope>NUCLEOTIDE SEQUENCE</scope>
</reference>
<evidence type="ECO:0000256" key="5">
    <source>
        <dbReference type="ARBA" id="ARBA00022771"/>
    </source>
</evidence>
<evidence type="ECO:0000259" key="16">
    <source>
        <dbReference type="Pfam" id="PF16900"/>
    </source>
</evidence>
<dbReference type="InterPro" id="IPR013955">
    <property type="entry name" value="Rep_factor-A_C"/>
</dbReference>
<evidence type="ECO:0000256" key="8">
    <source>
        <dbReference type="ARBA" id="ARBA00023242"/>
    </source>
</evidence>
<comment type="subcellular location">
    <subcellularLocation>
        <location evidence="1 11">Nucleus</location>
    </subcellularLocation>
</comment>
<keyword evidence="6 11" id="KW-0862">Zinc</keyword>
<evidence type="ECO:0000256" key="3">
    <source>
        <dbReference type="ARBA" id="ARBA00022705"/>
    </source>
</evidence>
<evidence type="ECO:0000259" key="14">
    <source>
        <dbReference type="Pfam" id="PF04057"/>
    </source>
</evidence>
<dbReference type="InterPro" id="IPR003871">
    <property type="entry name" value="RFA1B/D_OB_1st"/>
</dbReference>
<name>A0A8J9VPP4_9NEOP</name>
<dbReference type="GO" id="GO:0006310">
    <property type="term" value="P:DNA recombination"/>
    <property type="evidence" value="ECO:0007669"/>
    <property type="project" value="InterPro"/>
</dbReference>
<dbReference type="GO" id="GO:0003677">
    <property type="term" value="F:DNA binding"/>
    <property type="evidence" value="ECO:0007669"/>
    <property type="project" value="UniProtKB-KW"/>
</dbReference>
<organism evidence="17 18">
    <name type="scientific">Brenthis ino</name>
    <name type="common">lesser marbled fritillary</name>
    <dbReference type="NCBI Taxonomy" id="405034"/>
    <lineage>
        <taxon>Eukaryota</taxon>
        <taxon>Metazoa</taxon>
        <taxon>Ecdysozoa</taxon>
        <taxon>Arthropoda</taxon>
        <taxon>Hexapoda</taxon>
        <taxon>Insecta</taxon>
        <taxon>Pterygota</taxon>
        <taxon>Neoptera</taxon>
        <taxon>Endopterygota</taxon>
        <taxon>Lepidoptera</taxon>
        <taxon>Glossata</taxon>
        <taxon>Ditrysia</taxon>
        <taxon>Papilionoidea</taxon>
        <taxon>Nymphalidae</taxon>
        <taxon>Heliconiinae</taxon>
        <taxon>Argynnini</taxon>
        <taxon>Brenthis</taxon>
    </lineage>
</organism>
<dbReference type="Pfam" id="PF08646">
    <property type="entry name" value="Rep_fac-A_C"/>
    <property type="match status" value="1"/>
</dbReference>
<dbReference type="FunFam" id="2.40.50.140:FF:000117">
    <property type="entry name" value="Replication protein A subunit"/>
    <property type="match status" value="1"/>
</dbReference>
<evidence type="ECO:0000256" key="2">
    <source>
        <dbReference type="ARBA" id="ARBA00005690"/>
    </source>
</evidence>
<dbReference type="InterPro" id="IPR012340">
    <property type="entry name" value="NA-bd_OB-fold"/>
</dbReference>
<evidence type="ECO:0000256" key="7">
    <source>
        <dbReference type="ARBA" id="ARBA00023125"/>
    </source>
</evidence>
<dbReference type="FunFam" id="2.40.50.140:FF:000064">
    <property type="entry name" value="Replication protein A subunit"/>
    <property type="match status" value="1"/>
</dbReference>
<feature type="compositionally biased region" description="Polar residues" evidence="12">
    <location>
        <begin position="118"/>
        <end position="129"/>
    </location>
</feature>
<evidence type="ECO:0000313" key="17">
    <source>
        <dbReference type="EMBL" id="CAH0715632.1"/>
    </source>
</evidence>
<dbReference type="InterPro" id="IPR031657">
    <property type="entry name" value="REPA_OB_2"/>
</dbReference>
<feature type="domain" description="Replication factor-A protein 1 N-terminal" evidence="14">
    <location>
        <begin position="5"/>
        <end position="105"/>
    </location>
</feature>
<proteinExistence type="inferred from homology"/>
<comment type="subunit">
    <text evidence="10 11">Component of the heterotrimeric canonical replication protein A complex (RPA).</text>
</comment>
<accession>A0A8J9VPP4</accession>
<dbReference type="EMBL" id="OV170230">
    <property type="protein sequence ID" value="CAH0715632.1"/>
    <property type="molecule type" value="Genomic_DNA"/>
</dbReference>
<dbReference type="OrthoDB" id="1751331at2759"/>
<keyword evidence="3 11" id="KW-0235">DNA replication</keyword>
<dbReference type="GO" id="GO:0006281">
    <property type="term" value="P:DNA repair"/>
    <property type="evidence" value="ECO:0007669"/>
    <property type="project" value="InterPro"/>
</dbReference>
<comment type="similarity">
    <text evidence="2 11">Belongs to the replication factor A protein 1 family.</text>
</comment>
<keyword evidence="8 11" id="KW-0539">Nucleus</keyword>
<dbReference type="CDD" id="cd04475">
    <property type="entry name" value="RPA1_DBD_B"/>
    <property type="match status" value="1"/>
</dbReference>
<dbReference type="GO" id="GO:0005634">
    <property type="term" value="C:nucleus"/>
    <property type="evidence" value="ECO:0007669"/>
    <property type="project" value="UniProtKB-SubCell"/>
</dbReference>
<feature type="non-terminal residue" evidence="17">
    <location>
        <position position="603"/>
    </location>
</feature>
<feature type="domain" description="Replication protein A 70 kDa DNA-binding subunit B/D first OB fold" evidence="13">
    <location>
        <begin position="168"/>
        <end position="272"/>
    </location>
</feature>
<dbReference type="NCBIfam" id="TIGR00617">
    <property type="entry name" value="rpa1"/>
    <property type="match status" value="1"/>
</dbReference>
<keyword evidence="7 11" id="KW-0238">DNA-binding</keyword>
<evidence type="ECO:0000256" key="4">
    <source>
        <dbReference type="ARBA" id="ARBA00022723"/>
    </source>
</evidence>
<dbReference type="FunFam" id="2.40.50.140:FF:000041">
    <property type="entry name" value="Replication protein A subunit"/>
    <property type="match status" value="1"/>
</dbReference>
<evidence type="ECO:0000256" key="9">
    <source>
        <dbReference type="ARBA" id="ARBA00058595"/>
    </source>
</evidence>
<feature type="compositionally biased region" description="Polar residues" evidence="12">
    <location>
        <begin position="142"/>
        <end position="152"/>
    </location>
</feature>
<dbReference type="GO" id="GO:0008270">
    <property type="term" value="F:zinc ion binding"/>
    <property type="evidence" value="ECO:0007669"/>
    <property type="project" value="UniProtKB-KW"/>
</dbReference>
<dbReference type="SUPFAM" id="SSF50249">
    <property type="entry name" value="Nucleic acid-binding proteins"/>
    <property type="match status" value="4"/>
</dbReference>
<keyword evidence="18" id="KW-1185">Reference proteome</keyword>
<dbReference type="AlphaFoldDB" id="A0A8J9VPP4"/>
<dbReference type="CDD" id="cd04474">
    <property type="entry name" value="RPA1_DBD_A"/>
    <property type="match status" value="1"/>
</dbReference>
<sequence>MDNKLSEGSLEIIMRGGNYDKPIMQVLSSKKIQGSGASERFRLLVSDGRHSHSFAMLGTQLNEILITGELSDFSVIRIDKYVTSMVKSTGKEKRVMIILELTIIETGSEVGRKIGNPQPLTEESTSSAPSPNPVKMEPKPVPTSSAQKFTENTSSNLDSSILSSQMTHPIASLSPYQNKWVIKARVMNKSPIRTWSNAKGEGKLFSMDLCDESGEIRATAFKNECDKFYDMIQIDKVYYISRCQLKTANKQYTTLKNDYEMTFTANTIVAECMEDASSLPTAKYDFVPITDIVDKAPNTLLDVIGVCKMASDVQELTARSTGKLLKKRDITLVDSSGGAVTLTLWGSEAESFDGSNAPVVAVKGARVAEFNGGKSLSMGAGALLRVQPDLPDAHRLRGWYDRGGADAALTYVSARAGDGGGGASGEWITFGEAAARRLGAGDRPDYYCLLGVLTFTFADNALYKACPQDACNKKLVDLDNGSYRCEKCSREYPNYKYRLMLGANVSDPTGDERITAFNEAAEAMLGAPAADLGRLLEYDKNAYARVFEDVKFKTFVFKFRTKVETYNDEARLKTTVMSAQPVDYRDANARLVKSIKALSGIEI</sequence>
<comment type="function">
    <text evidence="9 11">As part of the heterotrimeric replication protein A complex (RPA/RP-A), binds and stabilizes single-stranded DNA intermediates, that form during DNA replication or upon DNA stress. It prevents their reannealing and in parallel, recruits and activates different proteins and complexes involved in DNA metabolism. Thereby, it plays an essential role both in DNA replication and the cellular response to DNA damage.</text>
</comment>
<feature type="region of interest" description="Disordered" evidence="12">
    <location>
        <begin position="111"/>
        <end position="152"/>
    </location>
</feature>
<protein>
    <recommendedName>
        <fullName evidence="11">Replication protein A subunit</fullName>
    </recommendedName>
</protein>
<dbReference type="Pfam" id="PF02721">
    <property type="entry name" value="DUF223"/>
    <property type="match status" value="1"/>
</dbReference>
<dbReference type="Pfam" id="PF16900">
    <property type="entry name" value="REPA_OB_2"/>
    <property type="match status" value="1"/>
</dbReference>
<dbReference type="InterPro" id="IPR047192">
    <property type="entry name" value="Euk_RPA1_DBD_C"/>
</dbReference>
<dbReference type="CDD" id="cd04477">
    <property type="entry name" value="RPA1N"/>
    <property type="match status" value="1"/>
</dbReference>
<dbReference type="CDD" id="cd04476">
    <property type="entry name" value="RPA1_DBD_C"/>
    <property type="match status" value="1"/>
</dbReference>
<evidence type="ECO:0000259" key="15">
    <source>
        <dbReference type="Pfam" id="PF08646"/>
    </source>
</evidence>
<dbReference type="PANTHER" id="PTHR47165:SF4">
    <property type="entry name" value="OS03G0429900 PROTEIN"/>
    <property type="match status" value="1"/>
</dbReference>
<dbReference type="GO" id="GO:0006260">
    <property type="term" value="P:DNA replication"/>
    <property type="evidence" value="ECO:0007669"/>
    <property type="project" value="UniProtKB-KW"/>
</dbReference>